<comment type="caution">
    <text evidence="1">The sequence shown here is derived from an EMBL/GenBank/DDBJ whole genome shotgun (WGS) entry which is preliminary data.</text>
</comment>
<dbReference type="RefSeq" id="WP_038202721.1">
    <property type="nucleotide sequence ID" value="NZ_CAWLWN010000239.1"/>
</dbReference>
<name>A0A077NHJ6_XENBV</name>
<gene>
    <name evidence="1" type="ORF">XBP1_2830032</name>
</gene>
<organism evidence="1 2">
    <name type="scientific">Xenorhabdus bovienii str. puntauvense</name>
    <dbReference type="NCBI Taxonomy" id="1398201"/>
    <lineage>
        <taxon>Bacteria</taxon>
        <taxon>Pseudomonadati</taxon>
        <taxon>Pseudomonadota</taxon>
        <taxon>Gammaproteobacteria</taxon>
        <taxon>Enterobacterales</taxon>
        <taxon>Morganellaceae</taxon>
        <taxon>Xenorhabdus</taxon>
    </lineage>
</organism>
<reference evidence="1" key="1">
    <citation type="submission" date="2013-07" db="EMBL/GenBank/DDBJ databases">
        <title>Sub-species coevolution in mutualistic symbiosis.</title>
        <authorList>
            <person name="Murfin K."/>
            <person name="Klassen J."/>
            <person name="Lee M."/>
            <person name="Forst S."/>
            <person name="Stock P."/>
            <person name="Goodrich-Blair H."/>
        </authorList>
    </citation>
    <scope>NUCLEOTIDE SEQUENCE [LARGE SCALE GENOMIC DNA]</scope>
    <source>
        <strain evidence="1">Puntauvense</strain>
    </source>
</reference>
<proteinExistence type="predicted"/>
<dbReference type="InterPro" id="IPR010352">
    <property type="entry name" value="DUF945"/>
</dbReference>
<dbReference type="Proteomes" id="UP000028511">
    <property type="component" value="Unassembled WGS sequence"/>
</dbReference>
<evidence type="ECO:0000313" key="1">
    <source>
        <dbReference type="EMBL" id="CDG97873.1"/>
    </source>
</evidence>
<dbReference type="EMBL" id="CBSW010000205">
    <property type="protein sequence ID" value="CDG97873.1"/>
    <property type="molecule type" value="Genomic_DNA"/>
</dbReference>
<sequence length="483" mass="53083">MKKSLVAVGVIVALGAAWTGASWYTGKQIEGRLNNIIKTVNTQLAKSFPESAIELQTKDFQRGVFSSDVRLILKIKDGVKNTDIKPNEEIIFKSSIGHGPLPISDLKKLHLVPKMASIHSELEQSEATKALFEATKGKSLLTMETKIGYSSSLSTDIDFIPVDYTAKNGNKLVFSGAKIDAEIARDLSNFKFDVKSDRLIFSSPSKHEELTLKGIGFKGDNKKGKFDLYLGDQNYNIDEITLSSTSDDSFSLKGMKITSKVGETDKNLNLNVSYGIDGLKLKNMDLGSGQLVIGMSNLDGQSVRKFSQAYNDATAKALTSEALSTDSVSNKVIENAHLLFNNSPQFSLEPMKWKNSKGESSVNFKLALKNIPENKDSLILMGPEEMIRTLLQELSLDVKIPKPMLIESITQAKILDGKTKEAAEAEATQEVQMIASQGVSFKILTDENNVIGLKLHYANDKVELNNKKSDLHQFLLDNHLIGS</sequence>
<dbReference type="AlphaFoldDB" id="A0A077NHJ6"/>
<dbReference type="HOGENOM" id="CLU_029683_2_0_6"/>
<accession>A0A077NHJ6</accession>
<evidence type="ECO:0000313" key="2">
    <source>
        <dbReference type="Proteomes" id="UP000028511"/>
    </source>
</evidence>
<dbReference type="Pfam" id="PF06097">
    <property type="entry name" value="DUF945"/>
    <property type="match status" value="1"/>
</dbReference>
<evidence type="ECO:0008006" key="3">
    <source>
        <dbReference type="Google" id="ProtNLM"/>
    </source>
</evidence>
<protein>
    <recommendedName>
        <fullName evidence="3">GTP-binding protein</fullName>
    </recommendedName>
</protein>